<dbReference type="InterPro" id="IPR017850">
    <property type="entry name" value="Alkaline_phosphatase_core_sf"/>
</dbReference>
<dbReference type="Proteomes" id="UP001236652">
    <property type="component" value="Chromosome"/>
</dbReference>
<evidence type="ECO:0000256" key="1">
    <source>
        <dbReference type="SAM" id="MobiDB-lite"/>
    </source>
</evidence>
<dbReference type="InterPro" id="IPR000917">
    <property type="entry name" value="Sulfatase_N"/>
</dbReference>
<organism evidence="3 4">
    <name type="scientific">Pontibacillus chungwhensis</name>
    <dbReference type="NCBI Taxonomy" id="265426"/>
    <lineage>
        <taxon>Bacteria</taxon>
        <taxon>Bacillati</taxon>
        <taxon>Bacillota</taxon>
        <taxon>Bacilli</taxon>
        <taxon>Bacillales</taxon>
        <taxon>Bacillaceae</taxon>
        <taxon>Pontibacillus</taxon>
    </lineage>
</organism>
<protein>
    <submittedName>
        <fullName evidence="3">Sulfatase-like hydrolase/transferase</fullName>
    </submittedName>
</protein>
<dbReference type="CDD" id="cd16035">
    <property type="entry name" value="sulfatase_like"/>
    <property type="match status" value="1"/>
</dbReference>
<dbReference type="InterPro" id="IPR051849">
    <property type="entry name" value="GAG-degrading_sulfatase"/>
</dbReference>
<reference evidence="3 4" key="1">
    <citation type="submission" date="2023-05" db="EMBL/GenBank/DDBJ databases">
        <title>Comparative genomics reveals the evidence of polycyclic aromatic hydrocarbons degradation in moderately halophilic genus Pontibacillus.</title>
        <authorList>
            <person name="Yang H."/>
            <person name="Qian Z."/>
        </authorList>
    </citation>
    <scope>NUCLEOTIDE SEQUENCE [LARGE SCALE GENOMIC DNA]</scope>
    <source>
        <strain evidence="4">HN14</strain>
    </source>
</reference>
<feature type="region of interest" description="Disordered" evidence="1">
    <location>
        <begin position="259"/>
        <end position="278"/>
    </location>
</feature>
<evidence type="ECO:0000313" key="4">
    <source>
        <dbReference type="Proteomes" id="UP001236652"/>
    </source>
</evidence>
<sequence>MSKDKRGKEKQVRKPNFLILMVDQERYPSVYETDEMKKWRKESLVAQELLKENGMEFQRHYAGSTACSPSRTTLYTGQYPSLHGVTQTSGAAKTSYDPDMFWLDPNSVPTFGHYFRAAGYKTYWKGKWHASEEDILIPGTKNAYASYSQTGVPVPEKVKRYLLSDRLNQYGFSGWIGPEPHGSSPRNTGSSAAIGVEGRDQIYADEAVELIQSLDKDRDQCPWLVMCSFVNPHDIAVYGELTELSPLFNFQIDPTLPDIPKAPTSNESLNTKPDAQKSYKRTYPKALQPLRDDLFYRQLYYSLQKKADNEMLKVFQALQQSSFYEDTIVLFLSDHGELLGAHGGLYQKWYNTYEESIHVPLIIHSPKLFSDREQTDMITSHVDVLPTLLGLAGVDPERIQRELVKSHTEVHPLVGRDLSPLLKGKTQFFRSNEPVYFMSDDDVTRGLNQVSAAGDPYESVVQPNHIESIITTLSTGKDRTEEVWKLSRYYDNPQFWSNPGVEDQTLRQDRNSYTDCHVEVDLCITETKDQPVPDQYELYNLSQDPLEEKNLANISYQTPESLVIMNLLISALEEQCRQKRLSPSSGSVPGMPSCNDT</sequence>
<dbReference type="PANTHER" id="PTHR46615">
    <property type="entry name" value="ARYLSULFATASE K"/>
    <property type="match status" value="1"/>
</dbReference>
<evidence type="ECO:0000259" key="2">
    <source>
        <dbReference type="Pfam" id="PF00884"/>
    </source>
</evidence>
<keyword evidence="4" id="KW-1185">Reference proteome</keyword>
<proteinExistence type="predicted"/>
<dbReference type="PANTHER" id="PTHR46615:SF1">
    <property type="entry name" value="ARYLSULFATASE K"/>
    <property type="match status" value="1"/>
</dbReference>
<gene>
    <name evidence="3" type="ORF">QNI29_13910</name>
</gene>
<dbReference type="Gene3D" id="3.40.720.10">
    <property type="entry name" value="Alkaline Phosphatase, subunit A"/>
    <property type="match status" value="1"/>
</dbReference>
<dbReference type="EMBL" id="CP126446">
    <property type="protein sequence ID" value="WIF96841.1"/>
    <property type="molecule type" value="Genomic_DNA"/>
</dbReference>
<dbReference type="SUPFAM" id="SSF53649">
    <property type="entry name" value="Alkaline phosphatase-like"/>
    <property type="match status" value="1"/>
</dbReference>
<dbReference type="RefSeq" id="WP_231417105.1">
    <property type="nucleotide sequence ID" value="NZ_CP126446.1"/>
</dbReference>
<dbReference type="Pfam" id="PF00884">
    <property type="entry name" value="Sulfatase"/>
    <property type="match status" value="1"/>
</dbReference>
<feature type="domain" description="Sulfatase N-terminal" evidence="2">
    <location>
        <begin position="15"/>
        <end position="394"/>
    </location>
</feature>
<evidence type="ECO:0000313" key="3">
    <source>
        <dbReference type="EMBL" id="WIF96841.1"/>
    </source>
</evidence>
<feature type="compositionally biased region" description="Polar residues" evidence="1">
    <location>
        <begin position="263"/>
        <end position="273"/>
    </location>
</feature>
<name>A0ABY8UVR4_9BACI</name>
<accession>A0ABY8UVR4</accession>